<dbReference type="Pfam" id="PF20732">
    <property type="entry name" value="NamZ_C"/>
    <property type="match status" value="1"/>
</dbReference>
<feature type="domain" description="Peptidoglycan beta-N-acetylmuramidase NamZ C-terminal" evidence="2">
    <location>
        <begin position="233"/>
        <end position="400"/>
    </location>
</feature>
<evidence type="ECO:0000313" key="4">
    <source>
        <dbReference type="Proteomes" id="UP000545037"/>
    </source>
</evidence>
<accession>A0A7W9FFD8</accession>
<evidence type="ECO:0000259" key="1">
    <source>
        <dbReference type="Pfam" id="PF07075"/>
    </source>
</evidence>
<dbReference type="PANTHER" id="PTHR42915:SF1">
    <property type="entry name" value="PEPTIDOGLYCAN BETA-N-ACETYLMURAMIDASE NAMZ"/>
    <property type="match status" value="1"/>
</dbReference>
<evidence type="ECO:0000259" key="2">
    <source>
        <dbReference type="Pfam" id="PF20732"/>
    </source>
</evidence>
<gene>
    <name evidence="3" type="ORF">GGR13_001052</name>
</gene>
<dbReference type="InterPro" id="IPR048503">
    <property type="entry name" value="NamZ_C"/>
</dbReference>
<dbReference type="GO" id="GO:0033922">
    <property type="term" value="F:peptidoglycan beta-N-acetylmuramidase activity"/>
    <property type="evidence" value="ECO:0007669"/>
    <property type="project" value="InterPro"/>
</dbReference>
<protein>
    <submittedName>
        <fullName evidence="3">Uncharacterized protein YbbC (DUF1343 family)</fullName>
    </submittedName>
</protein>
<dbReference type="Gene3D" id="3.40.50.12170">
    <property type="entry name" value="Uncharacterised protein PF07075, DUF1343"/>
    <property type="match status" value="1"/>
</dbReference>
<keyword evidence="4" id="KW-1185">Reference proteome</keyword>
<dbReference type="Gene3D" id="3.90.1150.140">
    <property type="match status" value="1"/>
</dbReference>
<reference evidence="3 4" key="1">
    <citation type="submission" date="2020-08" db="EMBL/GenBank/DDBJ databases">
        <title>Genomic Encyclopedia of Type Strains, Phase IV (KMG-IV): sequencing the most valuable type-strain genomes for metagenomic binning, comparative biology and taxonomic classification.</title>
        <authorList>
            <person name="Goeker M."/>
        </authorList>
    </citation>
    <scope>NUCLEOTIDE SEQUENCE [LARGE SCALE GENOMIC DNA]</scope>
    <source>
        <strain evidence="3 4">DSM 4737</strain>
    </source>
</reference>
<dbReference type="RefSeq" id="WP_183212458.1">
    <property type="nucleotide sequence ID" value="NZ_JACHOR010000002.1"/>
</dbReference>
<dbReference type="Pfam" id="PF07075">
    <property type="entry name" value="NamZ_N"/>
    <property type="match status" value="1"/>
</dbReference>
<dbReference type="InterPro" id="IPR048502">
    <property type="entry name" value="NamZ_N"/>
</dbReference>
<dbReference type="AlphaFoldDB" id="A0A7W9FFD8"/>
<comment type="caution">
    <text evidence="3">The sequence shown here is derived from an EMBL/GenBank/DDBJ whole genome shotgun (WGS) entry which is preliminary data.</text>
</comment>
<organism evidence="3 4">
    <name type="scientific">Brevundimonas variabilis</name>
    <dbReference type="NCBI Taxonomy" id="74312"/>
    <lineage>
        <taxon>Bacteria</taxon>
        <taxon>Pseudomonadati</taxon>
        <taxon>Pseudomonadota</taxon>
        <taxon>Alphaproteobacteria</taxon>
        <taxon>Caulobacterales</taxon>
        <taxon>Caulobacteraceae</taxon>
        <taxon>Brevundimonas</taxon>
    </lineage>
</organism>
<proteinExistence type="predicted"/>
<dbReference type="PANTHER" id="PTHR42915">
    <property type="entry name" value="HYPOTHETICAL 460 KDA PROTEIN IN FEUA-SIGW INTERGENIC REGION [PRECURSOR]"/>
    <property type="match status" value="1"/>
</dbReference>
<name>A0A7W9FFD8_9CAUL</name>
<evidence type="ECO:0000313" key="3">
    <source>
        <dbReference type="EMBL" id="MBB5745468.1"/>
    </source>
</evidence>
<dbReference type="Proteomes" id="UP000545037">
    <property type="component" value="Unassembled WGS sequence"/>
</dbReference>
<feature type="domain" description="Peptidoglycan beta-N-acetylmuramidase NamZ N-terminal" evidence="1">
    <location>
        <begin position="23"/>
        <end position="228"/>
    </location>
</feature>
<dbReference type="PIRSF" id="PIRSF016719">
    <property type="entry name" value="UCP016719"/>
    <property type="match status" value="1"/>
</dbReference>
<dbReference type="EMBL" id="JACHOR010000002">
    <property type="protein sequence ID" value="MBB5745468.1"/>
    <property type="molecule type" value="Genomic_DNA"/>
</dbReference>
<sequence length="400" mass="44335">MNFGIDRLLAEPDLRAALKGRRVALLAHPASVTKDLTHSVDALAACGDVQLTALFGPQHGMKGDLQDNMMESPDEVDPVHGIPVFSLYGEVRRPTAASMQTFDVILIDLQDLGCRIYTFVTTLLYVLEAATEHGKDVWVLDRPNPAGRPVEGTTLLPGWESFVGAGPMPMRHGMTLGEMGRWFIDHFGLAVDYRVIEMQGYDPEAGPGFGWPLGQRAWINPSPNAPNLSMARAYPGTVMLEGTTLSEGRGTTRPLELFGAPDIDARAVIPQMQALAPQWLDGCVLRDMWFQPTFHKHVGALCSGVQIHVEHPHYDHIVFRPWRVQALAFKAIRALYPDYDLWRDFPYEYAFGKLAIDVINGGPGLREWVDDAGAQPADLDALAVPDETAWLEARRPFLLY</sequence>
<dbReference type="InterPro" id="IPR008302">
    <property type="entry name" value="NamZ"/>
</dbReference>